<name>A0A1I8A4Z8_9BILA</name>
<dbReference type="AlphaFoldDB" id="A0A1I8A4Z8"/>
<sequence>MTSKTDFWSHGVNPFEIANVGALHHTARLPKGRFALFSSKVPCAVVEVDFETDFWSHGVNPFETASVGALHHTARLLKSRFAEKFTLLSSKVVSCAVVEANLEFAKLRLVEDLQEGLQEPRRLGILMEAVPTGEVPVVERTDATHMEILFLSRVYHRQCLQLLARHKEEEELPEGVSLGAVMESDSVEEGTVTDSVITFLTPVNPWYHGRRVSKTGAFAKGR</sequence>
<proteinExistence type="predicted"/>
<evidence type="ECO:0000313" key="2">
    <source>
        <dbReference type="WBParaSite" id="L893_g32730.t1"/>
    </source>
</evidence>
<organism evidence="1 2">
    <name type="scientific">Steinernema glaseri</name>
    <dbReference type="NCBI Taxonomy" id="37863"/>
    <lineage>
        <taxon>Eukaryota</taxon>
        <taxon>Metazoa</taxon>
        <taxon>Ecdysozoa</taxon>
        <taxon>Nematoda</taxon>
        <taxon>Chromadorea</taxon>
        <taxon>Rhabditida</taxon>
        <taxon>Tylenchina</taxon>
        <taxon>Panagrolaimomorpha</taxon>
        <taxon>Strongyloidoidea</taxon>
        <taxon>Steinernematidae</taxon>
        <taxon>Steinernema</taxon>
    </lineage>
</organism>
<accession>A0A1I8A4Z8</accession>
<dbReference type="WBParaSite" id="L893_g32730.t1">
    <property type="protein sequence ID" value="L893_g32730.t1"/>
    <property type="gene ID" value="L893_g32730"/>
</dbReference>
<dbReference type="Proteomes" id="UP000095287">
    <property type="component" value="Unplaced"/>
</dbReference>
<evidence type="ECO:0000313" key="1">
    <source>
        <dbReference type="Proteomes" id="UP000095287"/>
    </source>
</evidence>
<protein>
    <submittedName>
        <fullName evidence="2">Uncharacterized protein</fullName>
    </submittedName>
</protein>
<keyword evidence="1" id="KW-1185">Reference proteome</keyword>
<reference evidence="2" key="1">
    <citation type="submission" date="2016-11" db="UniProtKB">
        <authorList>
            <consortium name="WormBaseParasite"/>
        </authorList>
    </citation>
    <scope>IDENTIFICATION</scope>
</reference>